<reference evidence="2 3" key="1">
    <citation type="submission" date="2024-05" db="EMBL/GenBank/DDBJ databases">
        <title>Genetic variation in Jamaican populations of the coffee berry borer (Hypothenemus hampei).</title>
        <authorList>
            <person name="Errbii M."/>
            <person name="Myrie A."/>
        </authorList>
    </citation>
    <scope>NUCLEOTIDE SEQUENCE [LARGE SCALE GENOMIC DNA]</scope>
    <source>
        <strain evidence="2">JA-Hopewell-2020-01-JO</strain>
        <tissue evidence="2">Whole body</tissue>
    </source>
</reference>
<feature type="compositionally biased region" description="Low complexity" evidence="1">
    <location>
        <begin position="128"/>
        <end position="139"/>
    </location>
</feature>
<feature type="region of interest" description="Disordered" evidence="1">
    <location>
        <begin position="128"/>
        <end position="171"/>
    </location>
</feature>
<feature type="compositionally biased region" description="Basic residues" evidence="1">
    <location>
        <begin position="147"/>
        <end position="157"/>
    </location>
</feature>
<dbReference type="AlphaFoldDB" id="A0ABD1EBU0"/>
<dbReference type="Proteomes" id="UP001566132">
    <property type="component" value="Unassembled WGS sequence"/>
</dbReference>
<name>A0ABD1EBU0_HYPHA</name>
<feature type="compositionally biased region" description="Low complexity" evidence="1">
    <location>
        <begin position="312"/>
        <end position="324"/>
    </location>
</feature>
<proteinExistence type="predicted"/>
<evidence type="ECO:0000313" key="3">
    <source>
        <dbReference type="Proteomes" id="UP001566132"/>
    </source>
</evidence>
<dbReference type="EMBL" id="JBDJPC010000009">
    <property type="protein sequence ID" value="KAL1492035.1"/>
    <property type="molecule type" value="Genomic_DNA"/>
</dbReference>
<comment type="caution">
    <text evidence="2">The sequence shown here is derived from an EMBL/GenBank/DDBJ whole genome shotgun (WGS) entry which is preliminary data.</text>
</comment>
<protein>
    <submittedName>
        <fullName evidence="2">Uncharacterized protein</fullName>
    </submittedName>
</protein>
<organism evidence="2 3">
    <name type="scientific">Hypothenemus hampei</name>
    <name type="common">Coffee berry borer</name>
    <dbReference type="NCBI Taxonomy" id="57062"/>
    <lineage>
        <taxon>Eukaryota</taxon>
        <taxon>Metazoa</taxon>
        <taxon>Ecdysozoa</taxon>
        <taxon>Arthropoda</taxon>
        <taxon>Hexapoda</taxon>
        <taxon>Insecta</taxon>
        <taxon>Pterygota</taxon>
        <taxon>Neoptera</taxon>
        <taxon>Endopterygota</taxon>
        <taxon>Coleoptera</taxon>
        <taxon>Polyphaga</taxon>
        <taxon>Cucujiformia</taxon>
        <taxon>Curculionidae</taxon>
        <taxon>Scolytinae</taxon>
        <taxon>Hypothenemus</taxon>
    </lineage>
</organism>
<sequence>MSPASLDALEVERYVGACLISQNRSKNSPTPFGYPASFQNCPSERWAGGAPLISFAGYHHHRRRGGGHHLAQLAQGAPLIVTKSFQHRRMQGKPAKNLVQQTKVYENSNNKSKGVDCVSVTSDESFSSSSVSSAGSQSSETCLPRIIKPRKRRKKDRKPPPPHLNRPENYDFSSSIEVDRVPPSSNFILQSPFFDFYHPLTNENVNVSYSDPQLSDNSESPRLHHSFEEVEESEDVNGNQPASTCQCRYCDPEGQIWDVDRNCYSPFLTSPQKFDFNFSPPPLGEHLYDNLRRQMADLNLGENKRPVPFARSASSSSTSSFSSSGDLEVSTEIVTSPNGHRDIEIKFWLSGSVDSKSTNNNKASGSTDK</sequence>
<keyword evidence="3" id="KW-1185">Reference proteome</keyword>
<evidence type="ECO:0000313" key="2">
    <source>
        <dbReference type="EMBL" id="KAL1492035.1"/>
    </source>
</evidence>
<gene>
    <name evidence="2" type="ORF">ABEB36_012539</name>
</gene>
<feature type="region of interest" description="Disordered" evidence="1">
    <location>
        <begin position="308"/>
        <end position="335"/>
    </location>
</feature>
<accession>A0ABD1EBU0</accession>
<evidence type="ECO:0000256" key="1">
    <source>
        <dbReference type="SAM" id="MobiDB-lite"/>
    </source>
</evidence>